<keyword evidence="14 16" id="KW-0141">cGMP biosynthesis</keyword>
<evidence type="ECO:0000256" key="7">
    <source>
        <dbReference type="ARBA" id="ARBA00022741"/>
    </source>
</evidence>
<reference evidence="23" key="1">
    <citation type="submission" date="2022-11" db="UniProtKB">
        <authorList>
            <consortium name="WormBaseParasite"/>
        </authorList>
    </citation>
    <scope>IDENTIFICATION</scope>
</reference>
<dbReference type="WBParaSite" id="PSAMB.scaffold5386size11823.g26508.t1">
    <property type="protein sequence ID" value="PSAMB.scaffold5386size11823.g26508.t1"/>
    <property type="gene ID" value="PSAMB.scaffold5386size11823.g26508"/>
</dbReference>
<keyword evidence="4" id="KW-1003">Cell membrane</keyword>
<dbReference type="SUPFAM" id="SSF55073">
    <property type="entry name" value="Nucleotide cyclase"/>
    <property type="match status" value="1"/>
</dbReference>
<feature type="compositionally biased region" description="Basic and acidic residues" evidence="18">
    <location>
        <begin position="1294"/>
        <end position="1305"/>
    </location>
</feature>
<dbReference type="SMART" id="SM00220">
    <property type="entry name" value="S_TKc"/>
    <property type="match status" value="1"/>
</dbReference>
<comment type="subcellular location">
    <subcellularLocation>
        <location evidence="2">Cell membrane</location>
        <topology evidence="2">Single-pass type I membrane protein</topology>
    </subcellularLocation>
</comment>
<evidence type="ECO:0000256" key="5">
    <source>
        <dbReference type="ARBA" id="ARBA00022692"/>
    </source>
</evidence>
<dbReference type="Pfam" id="PF01094">
    <property type="entry name" value="ANF_receptor"/>
    <property type="match status" value="1"/>
</dbReference>
<feature type="region of interest" description="Disordered" evidence="18">
    <location>
        <begin position="1348"/>
        <end position="1375"/>
    </location>
</feature>
<dbReference type="InterPro" id="IPR028082">
    <property type="entry name" value="Peripla_BP_I"/>
</dbReference>
<dbReference type="Gene3D" id="1.10.510.10">
    <property type="entry name" value="Transferase(Phosphotransferase) domain 1"/>
    <property type="match status" value="1"/>
</dbReference>
<keyword evidence="7" id="KW-0547">Nucleotide-binding</keyword>
<dbReference type="PANTHER" id="PTHR11920">
    <property type="entry name" value="GUANYLYL CYCLASE"/>
    <property type="match status" value="1"/>
</dbReference>
<dbReference type="Pfam" id="PF00211">
    <property type="entry name" value="Guanylate_cyc"/>
    <property type="match status" value="1"/>
</dbReference>
<evidence type="ECO:0000256" key="1">
    <source>
        <dbReference type="ARBA" id="ARBA00001436"/>
    </source>
</evidence>
<dbReference type="PANTHER" id="PTHR11920:SF501">
    <property type="entry name" value="GUANYLATE CYCLASE 32E"/>
    <property type="match status" value="1"/>
</dbReference>
<keyword evidence="6" id="KW-0732">Signal</keyword>
<evidence type="ECO:0000256" key="18">
    <source>
        <dbReference type="SAM" id="MobiDB-lite"/>
    </source>
</evidence>
<dbReference type="Proteomes" id="UP000887566">
    <property type="component" value="Unplaced"/>
</dbReference>
<dbReference type="InterPro" id="IPR011645">
    <property type="entry name" value="HNOB_dom_associated"/>
</dbReference>
<keyword evidence="22" id="KW-1185">Reference proteome</keyword>
<sequence>KCKDHKQESDKDLYKTFARTIPATTEIIKAFFALLKQMNWRKFTLVFVNDASGGELHSAIKAEIEAQKAAKVDDEGDFVILNVSLVPAPFSEIESPRVVDQIVDDTAPNTRIYVTFGNVKLFRHMLLAMGDRDMMNGDYALVFLDPDYDWHDVYQAMNDHFFRNTMVDLNTSWATNATDRRIIDYSRSALAIIPTPVKLLTTTYEKFWNKSNEHLKQIFHVNYPDTNVKTNRFACYLYDAVWLYARALHQVILNSNNSVDYDPVSDGEKIIQQIRGRRYHSIQGFDMRISDTGDAQGNYTLLARQTVISTSAYPLNYALNVTADFIDDSSKKNGSGLPALRFISGQTIDWPSGMAPVDEPKCGFGGKKCIQAKNWVLEIAAIVAMILMIVVGVPCVFYYRNRKFEQELAMVWKIDAKEINNVWQVNTSVTSLLVIEGSKTDLLQKAQDGSSDGCYTDLRGIAVHRGAIVAIKELRYSKKPRDITRATKIEMKIMRQLHHDNINAFMGIILQPTSICIVREFCAKSSLMDALRNKDLKLDNLFIASFVEDLIKGMIYLHESELRVHGNLKSTNCLITSRWALQVADYGLHELRDGQEWDSEELKWESYLWTAPELLRASAFEHAVKGTQKGDAYSFGIILHEILTRQGPFHLIENPSEQSAKDVVERVAYGYEPYRPSLENVECQNYVLETLRLCWAEQPEQRPDFRHGIRQRMKPMFSEIMKRNIMDHMMLMMEKYQNQLEDLVEERTAELRDEKKRTETLLHRMLPKTVARQLILGNDVEPESYDSVTIYFSDIVGFTNISGESTPMQVVNFLNKLYTLFDCIIRKYDVYKVETIGDAYMVVSGLPIRKGNQHAGEIATMALHLLAAVHHFEIPHRPNDKLKLRIGLHTGSCVAGVVGKTMPRYCLFGDTVNTASRMESNGLPLKIHCSEATKTALEELTGYTLEDRGVLSIKGKGDMHTFWLLSKEGCVFDDTSFEPVDEPAIFGPTRQPANNVRLRPNSSQFALNRESALSLQKDSSTAFLKRLVERARGPMTCSVQALPDVPSPITPGLSSGAIFFSNANGGSVFVNHPNSSALTPPTSEKICRPQSFRGLNDLPILAEETSSLLPSPRVVDENAEFFSKPTDQQRLLQQLQEQQQQQQPSKEKFKSGKRYRKQRSRSSRRSEIVLPNGMRPSALLQPMRKRSLSLPDGDVFDDQIELMSGDMLDHGFTAPLMVDSGYCAQTTAPPSSDNSPFDQNSLLDMLASHERDRDRGRPFAGSSSTGHMRPVVWDMDGTPMSTQTTSSVSSRLTLDGRDLPSREWTEPCPPTPTKGNPPPRKRSLSCGDNLSAVQNGFDDANDRTYLISASDHSSNPCSPQVKPMMGHKRSRRERKSVISLQTEDLLAKKPFWHPSLRDRSPGGSFNRIFRRLTQTINDAEAAPVADRGNRQDYNPLSVV</sequence>
<protein>
    <recommendedName>
        <fullName evidence="3 16">Guanylate cyclase</fullName>
        <ecNumber evidence="3 16">4.6.1.2</ecNumber>
    </recommendedName>
</protein>
<dbReference type="Gene3D" id="3.40.50.2300">
    <property type="match status" value="2"/>
</dbReference>
<dbReference type="InterPro" id="IPR001054">
    <property type="entry name" value="A/G_cyclase"/>
</dbReference>
<feature type="compositionally biased region" description="Pro residues" evidence="18">
    <location>
        <begin position="1307"/>
        <end position="1318"/>
    </location>
</feature>
<evidence type="ECO:0000256" key="17">
    <source>
        <dbReference type="SAM" id="Coils"/>
    </source>
</evidence>
<evidence type="ECO:0000313" key="22">
    <source>
        <dbReference type="Proteomes" id="UP000887566"/>
    </source>
</evidence>
<feature type="region of interest" description="Disordered" evidence="18">
    <location>
        <begin position="1137"/>
        <end position="1183"/>
    </location>
</feature>
<feature type="region of interest" description="Disordered" evidence="18">
    <location>
        <begin position="1249"/>
        <end position="1335"/>
    </location>
</feature>
<evidence type="ECO:0000256" key="16">
    <source>
        <dbReference type="RuleBase" id="RU003431"/>
    </source>
</evidence>
<dbReference type="SUPFAM" id="SSF53822">
    <property type="entry name" value="Periplasmic binding protein-like I"/>
    <property type="match status" value="1"/>
</dbReference>
<evidence type="ECO:0000256" key="12">
    <source>
        <dbReference type="ARBA" id="ARBA00023180"/>
    </source>
</evidence>
<evidence type="ECO:0000256" key="4">
    <source>
        <dbReference type="ARBA" id="ARBA00022475"/>
    </source>
</evidence>
<dbReference type="FunFam" id="3.30.70.1230:FF:000004">
    <property type="entry name" value="Guanylate cyclase"/>
    <property type="match status" value="1"/>
</dbReference>
<evidence type="ECO:0000256" key="13">
    <source>
        <dbReference type="ARBA" id="ARBA00023239"/>
    </source>
</evidence>
<dbReference type="Pfam" id="PF07701">
    <property type="entry name" value="HNOBA"/>
    <property type="match status" value="1"/>
</dbReference>
<organism evidence="22 23">
    <name type="scientific">Plectus sambesii</name>
    <dbReference type="NCBI Taxonomy" id="2011161"/>
    <lineage>
        <taxon>Eukaryota</taxon>
        <taxon>Metazoa</taxon>
        <taxon>Ecdysozoa</taxon>
        <taxon>Nematoda</taxon>
        <taxon>Chromadorea</taxon>
        <taxon>Plectida</taxon>
        <taxon>Plectina</taxon>
        <taxon>Plectoidea</taxon>
        <taxon>Plectidae</taxon>
        <taxon>Plectus</taxon>
    </lineage>
</organism>
<evidence type="ECO:0000313" key="23">
    <source>
        <dbReference type="WBParaSite" id="PSAMB.scaffold5386size11823.g26508.t1"/>
    </source>
</evidence>
<feature type="domain" description="Guanylate cyclase" evidence="21">
    <location>
        <begin position="789"/>
        <end position="919"/>
    </location>
</feature>
<dbReference type="GO" id="GO:0005525">
    <property type="term" value="F:GTP binding"/>
    <property type="evidence" value="ECO:0007669"/>
    <property type="project" value="UniProtKB-KW"/>
</dbReference>
<feature type="domain" description="Protein kinase" evidence="20">
    <location>
        <begin position="440"/>
        <end position="717"/>
    </location>
</feature>
<evidence type="ECO:0000256" key="11">
    <source>
        <dbReference type="ARBA" id="ARBA00023170"/>
    </source>
</evidence>
<evidence type="ECO:0000256" key="15">
    <source>
        <dbReference type="RuleBase" id="RU000405"/>
    </source>
</evidence>
<dbReference type="InterPro" id="IPR029787">
    <property type="entry name" value="Nucleotide_cyclase"/>
</dbReference>
<dbReference type="GO" id="GO:0004672">
    <property type="term" value="F:protein kinase activity"/>
    <property type="evidence" value="ECO:0007669"/>
    <property type="project" value="InterPro"/>
</dbReference>
<keyword evidence="11" id="KW-0675">Receptor</keyword>
<dbReference type="PROSITE" id="PS50125">
    <property type="entry name" value="GUANYLATE_CYCLASE_2"/>
    <property type="match status" value="1"/>
</dbReference>
<keyword evidence="17" id="KW-0175">Coiled coil</keyword>
<feature type="compositionally biased region" description="Polar residues" evidence="18">
    <location>
        <begin position="1279"/>
        <end position="1292"/>
    </location>
</feature>
<dbReference type="InterPro" id="IPR018297">
    <property type="entry name" value="A/G_cyclase_CS"/>
</dbReference>
<feature type="compositionally biased region" description="Basic residues" evidence="18">
    <location>
        <begin position="1365"/>
        <end position="1374"/>
    </location>
</feature>
<keyword evidence="10 19" id="KW-0472">Membrane</keyword>
<evidence type="ECO:0000256" key="6">
    <source>
        <dbReference type="ARBA" id="ARBA00022729"/>
    </source>
</evidence>
<dbReference type="GO" id="GO:0004016">
    <property type="term" value="F:adenylate cyclase activity"/>
    <property type="evidence" value="ECO:0007669"/>
    <property type="project" value="TreeGrafter"/>
</dbReference>
<evidence type="ECO:0000259" key="21">
    <source>
        <dbReference type="PROSITE" id="PS50125"/>
    </source>
</evidence>
<feature type="compositionally biased region" description="Basic residues" evidence="18">
    <location>
        <begin position="1151"/>
        <end position="1163"/>
    </location>
</feature>
<dbReference type="GO" id="GO:0004383">
    <property type="term" value="F:guanylate cyclase activity"/>
    <property type="evidence" value="ECO:0007669"/>
    <property type="project" value="UniProtKB-EC"/>
</dbReference>
<accession>A0A914WVE8</accession>
<dbReference type="SMART" id="SM00044">
    <property type="entry name" value="CYCc"/>
    <property type="match status" value="1"/>
</dbReference>
<comment type="similarity">
    <text evidence="15">Belongs to the adenylyl cyclase class-4/guanylyl cyclase family.</text>
</comment>
<name>A0A914WVE8_9BILA</name>
<dbReference type="Gene3D" id="3.30.70.1230">
    <property type="entry name" value="Nucleotide cyclase"/>
    <property type="match status" value="1"/>
</dbReference>
<dbReference type="GO" id="GO:0001653">
    <property type="term" value="F:peptide receptor activity"/>
    <property type="evidence" value="ECO:0007669"/>
    <property type="project" value="TreeGrafter"/>
</dbReference>
<evidence type="ECO:0000256" key="14">
    <source>
        <dbReference type="ARBA" id="ARBA00023293"/>
    </source>
</evidence>
<dbReference type="GO" id="GO:0005524">
    <property type="term" value="F:ATP binding"/>
    <property type="evidence" value="ECO:0007669"/>
    <property type="project" value="InterPro"/>
</dbReference>
<dbReference type="PROSITE" id="PS00452">
    <property type="entry name" value="GUANYLATE_CYCLASE_1"/>
    <property type="match status" value="1"/>
</dbReference>
<comment type="catalytic activity">
    <reaction evidence="1 16">
        <text>GTP = 3',5'-cyclic GMP + diphosphate</text>
        <dbReference type="Rhea" id="RHEA:13665"/>
        <dbReference type="ChEBI" id="CHEBI:33019"/>
        <dbReference type="ChEBI" id="CHEBI:37565"/>
        <dbReference type="ChEBI" id="CHEBI:57746"/>
        <dbReference type="EC" id="4.6.1.2"/>
    </reaction>
</comment>
<evidence type="ECO:0000259" key="20">
    <source>
        <dbReference type="PROSITE" id="PS50011"/>
    </source>
</evidence>
<evidence type="ECO:0000256" key="10">
    <source>
        <dbReference type="ARBA" id="ARBA00023136"/>
    </source>
</evidence>
<evidence type="ECO:0000256" key="9">
    <source>
        <dbReference type="ARBA" id="ARBA00023134"/>
    </source>
</evidence>
<dbReference type="InterPro" id="IPR000719">
    <property type="entry name" value="Prot_kinase_dom"/>
</dbReference>
<keyword evidence="9" id="KW-0342">GTP-binding</keyword>
<keyword evidence="5 19" id="KW-0812">Transmembrane</keyword>
<evidence type="ECO:0000256" key="3">
    <source>
        <dbReference type="ARBA" id="ARBA00012202"/>
    </source>
</evidence>
<dbReference type="PROSITE" id="PS50011">
    <property type="entry name" value="PROTEIN_KINASE_DOM"/>
    <property type="match status" value="1"/>
</dbReference>
<evidence type="ECO:0000256" key="8">
    <source>
        <dbReference type="ARBA" id="ARBA00022989"/>
    </source>
</evidence>
<dbReference type="InterPro" id="IPR001245">
    <property type="entry name" value="Ser-Thr/Tyr_kinase_cat_dom"/>
</dbReference>
<feature type="transmembrane region" description="Helical" evidence="19">
    <location>
        <begin position="375"/>
        <end position="399"/>
    </location>
</feature>
<evidence type="ECO:0000256" key="19">
    <source>
        <dbReference type="SAM" id="Phobius"/>
    </source>
</evidence>
<dbReference type="SUPFAM" id="SSF56112">
    <property type="entry name" value="Protein kinase-like (PK-like)"/>
    <property type="match status" value="1"/>
</dbReference>
<feature type="region of interest" description="Disordered" evidence="18">
    <location>
        <begin position="1420"/>
        <end position="1439"/>
    </location>
</feature>
<dbReference type="InterPro" id="IPR050401">
    <property type="entry name" value="Cyclic_nucleotide_synthase"/>
</dbReference>
<dbReference type="GO" id="GO:0005886">
    <property type="term" value="C:plasma membrane"/>
    <property type="evidence" value="ECO:0007669"/>
    <property type="project" value="UniProtKB-SubCell"/>
</dbReference>
<dbReference type="GO" id="GO:0007168">
    <property type="term" value="P:receptor guanylyl cyclase signaling pathway"/>
    <property type="evidence" value="ECO:0007669"/>
    <property type="project" value="TreeGrafter"/>
</dbReference>
<dbReference type="Pfam" id="PF07714">
    <property type="entry name" value="PK_Tyr_Ser-Thr"/>
    <property type="match status" value="1"/>
</dbReference>
<dbReference type="GO" id="GO:0035556">
    <property type="term" value="P:intracellular signal transduction"/>
    <property type="evidence" value="ECO:0007669"/>
    <property type="project" value="InterPro"/>
</dbReference>
<keyword evidence="8 19" id="KW-1133">Transmembrane helix</keyword>
<keyword evidence="12" id="KW-0325">Glycoprotein</keyword>
<dbReference type="EC" id="4.6.1.2" evidence="3 16"/>
<dbReference type="CDD" id="cd07302">
    <property type="entry name" value="CHD"/>
    <property type="match status" value="1"/>
</dbReference>
<dbReference type="InterPro" id="IPR011009">
    <property type="entry name" value="Kinase-like_dom_sf"/>
</dbReference>
<evidence type="ECO:0000256" key="2">
    <source>
        <dbReference type="ARBA" id="ARBA00004251"/>
    </source>
</evidence>
<feature type="coiled-coil region" evidence="17">
    <location>
        <begin position="726"/>
        <end position="757"/>
    </location>
</feature>
<keyword evidence="13 15" id="KW-0456">Lyase</keyword>
<proteinExistence type="inferred from homology"/>
<dbReference type="InterPro" id="IPR001828">
    <property type="entry name" value="ANF_lig-bd_rcpt"/>
</dbReference>